<protein>
    <recommendedName>
        <fullName evidence="4">Phosphatidylglycerol/phosphatidylinositol transfer protein</fullName>
    </recommendedName>
</protein>
<evidence type="ECO:0000256" key="8">
    <source>
        <dbReference type="SAM" id="SignalP"/>
    </source>
</evidence>
<evidence type="ECO:0000256" key="4">
    <source>
        <dbReference type="ARBA" id="ARBA00016056"/>
    </source>
</evidence>
<keyword evidence="6 8" id="KW-0732">Signal</keyword>
<dbReference type="Pfam" id="PF02221">
    <property type="entry name" value="E1_DerP2_DerF2"/>
    <property type="match status" value="1"/>
</dbReference>
<comment type="subunit">
    <text evidence="3">Monomer.</text>
</comment>
<dbReference type="PANTHER" id="PTHR11306:SF0">
    <property type="entry name" value="PHOSPHATIDYLGLYCEROL_PHOSPHATIDYLINOSITOL TRANSFER PROTEIN"/>
    <property type="match status" value="1"/>
</dbReference>
<dbReference type="SUPFAM" id="SSF81296">
    <property type="entry name" value="E set domains"/>
    <property type="match status" value="1"/>
</dbReference>
<dbReference type="PANTHER" id="PTHR11306">
    <property type="entry name" value="NIEMANN PICK TYPE C2 PROTEIN NPC2-RELATED"/>
    <property type="match status" value="1"/>
</dbReference>
<dbReference type="GO" id="GO:0032934">
    <property type="term" value="F:sterol binding"/>
    <property type="evidence" value="ECO:0007669"/>
    <property type="project" value="InterPro"/>
</dbReference>
<organism evidence="10 11">
    <name type="scientific">Endocarpon pusillum (strain Z07020 / HMAS-L-300199)</name>
    <name type="common">Lichen-forming fungus</name>
    <dbReference type="NCBI Taxonomy" id="1263415"/>
    <lineage>
        <taxon>Eukaryota</taxon>
        <taxon>Fungi</taxon>
        <taxon>Dikarya</taxon>
        <taxon>Ascomycota</taxon>
        <taxon>Pezizomycotina</taxon>
        <taxon>Eurotiomycetes</taxon>
        <taxon>Chaetothyriomycetidae</taxon>
        <taxon>Verrucariales</taxon>
        <taxon>Verrucariaceae</taxon>
        <taxon>Endocarpon</taxon>
    </lineage>
</organism>
<dbReference type="eggNOG" id="KOG4680">
    <property type="taxonomic scope" value="Eukaryota"/>
</dbReference>
<keyword evidence="11" id="KW-1185">Reference proteome</keyword>
<evidence type="ECO:0000256" key="1">
    <source>
        <dbReference type="ARBA" id="ARBA00002053"/>
    </source>
</evidence>
<name>U1HT37_ENDPU</name>
<reference evidence="11" key="1">
    <citation type="journal article" date="2014" name="BMC Genomics">
        <title>Genome characteristics reveal the impact of lichenization on lichen-forming fungus Endocarpon pusillum Hedwig (Verrucariales, Ascomycota).</title>
        <authorList>
            <person name="Wang Y.-Y."/>
            <person name="Liu B."/>
            <person name="Zhang X.-Y."/>
            <person name="Zhou Q.-M."/>
            <person name="Zhang T."/>
            <person name="Li H."/>
            <person name="Yu Y.-F."/>
            <person name="Zhang X.-L."/>
            <person name="Hao X.-Y."/>
            <person name="Wang M."/>
            <person name="Wang L."/>
            <person name="Wei J.-C."/>
        </authorList>
    </citation>
    <scope>NUCLEOTIDE SEQUENCE [LARGE SCALE GENOMIC DNA]</scope>
    <source>
        <strain evidence="11">Z07020 / HMAS-L-300199</strain>
    </source>
</reference>
<feature type="signal peptide" evidence="8">
    <location>
        <begin position="1"/>
        <end position="18"/>
    </location>
</feature>
<dbReference type="SMART" id="SM00737">
    <property type="entry name" value="ML"/>
    <property type="match status" value="1"/>
</dbReference>
<proteinExistence type="inferred from homology"/>
<evidence type="ECO:0000259" key="9">
    <source>
        <dbReference type="SMART" id="SM00737"/>
    </source>
</evidence>
<dbReference type="EMBL" id="KE721107">
    <property type="protein sequence ID" value="ERF72414.1"/>
    <property type="molecule type" value="Genomic_DNA"/>
</dbReference>
<accession>U1HT37</accession>
<evidence type="ECO:0000256" key="7">
    <source>
        <dbReference type="ARBA" id="ARBA00023055"/>
    </source>
</evidence>
<dbReference type="InterPro" id="IPR039670">
    <property type="entry name" value="NPC2-like"/>
</dbReference>
<comment type="similarity">
    <text evidence="2">Belongs to the NPC2 family.</text>
</comment>
<dbReference type="OrthoDB" id="6409159at2759"/>
<dbReference type="InterPro" id="IPR003172">
    <property type="entry name" value="ML_dom"/>
</dbReference>
<evidence type="ECO:0000256" key="2">
    <source>
        <dbReference type="ARBA" id="ARBA00006370"/>
    </source>
</evidence>
<dbReference type="Gene3D" id="2.60.40.770">
    <property type="match status" value="1"/>
</dbReference>
<dbReference type="GO" id="GO:0032366">
    <property type="term" value="P:intracellular sterol transport"/>
    <property type="evidence" value="ECO:0007669"/>
    <property type="project" value="InterPro"/>
</dbReference>
<dbReference type="RefSeq" id="XP_007801923.1">
    <property type="nucleotide sequence ID" value="XM_007803732.1"/>
</dbReference>
<dbReference type="OMA" id="HQTYDLC"/>
<keyword evidence="7" id="KW-0445">Lipid transport</keyword>
<evidence type="ECO:0000256" key="5">
    <source>
        <dbReference type="ARBA" id="ARBA00022448"/>
    </source>
</evidence>
<feature type="chain" id="PRO_5004612236" description="Phosphatidylglycerol/phosphatidylinositol transfer protein" evidence="8">
    <location>
        <begin position="19"/>
        <end position="166"/>
    </location>
</feature>
<evidence type="ECO:0000256" key="3">
    <source>
        <dbReference type="ARBA" id="ARBA00011245"/>
    </source>
</evidence>
<dbReference type="InterPro" id="IPR033917">
    <property type="entry name" value="ML_PG-PI_TP"/>
</dbReference>
<gene>
    <name evidence="10" type="ORF">EPUS_06043</name>
</gene>
<dbReference type="InterPro" id="IPR014756">
    <property type="entry name" value="Ig_E-set"/>
</dbReference>
<evidence type="ECO:0000256" key="6">
    <source>
        <dbReference type="ARBA" id="ARBA00022729"/>
    </source>
</evidence>
<sequence>MRILSVLLPFLSASLVASKSFSVFSHDQAPLANSFDVPGKNPLKFCGNPKNYILDIDKVDLDPNPPKSNSNLTITASGSFSEDVADGATVALTVKYGLITLIKTTADLCSQIKEVDLECPLKKGKMSMVHDVKIPREVPPGQYTVIANVVSKDAEPITCLETTVHF</sequence>
<keyword evidence="5" id="KW-0813">Transport</keyword>
<comment type="function">
    <text evidence="1">Catalyzes the intermembrane transfer of phosphatidylglycerol and phosphatidylinositol.</text>
</comment>
<dbReference type="Proteomes" id="UP000019373">
    <property type="component" value="Unassembled WGS sequence"/>
</dbReference>
<evidence type="ECO:0000313" key="10">
    <source>
        <dbReference type="EMBL" id="ERF72414.1"/>
    </source>
</evidence>
<dbReference type="HOGENOM" id="CLU_097982_0_0_1"/>
<feature type="domain" description="MD-2-related lipid-recognition" evidence="9">
    <location>
        <begin position="43"/>
        <end position="164"/>
    </location>
</feature>
<evidence type="ECO:0000313" key="11">
    <source>
        <dbReference type="Proteomes" id="UP000019373"/>
    </source>
</evidence>
<dbReference type="CDD" id="cd00917">
    <property type="entry name" value="PG-PI_TP"/>
    <property type="match status" value="1"/>
</dbReference>
<dbReference type="AlphaFoldDB" id="U1HT37"/>
<dbReference type="GeneID" id="19240990"/>